<evidence type="ECO:0000313" key="1">
    <source>
        <dbReference type="EMBL" id="CCG41183.1"/>
    </source>
</evidence>
<organism evidence="1 2">
    <name type="scientific">Magnetospirillum molischianum DSM 120</name>
    <dbReference type="NCBI Taxonomy" id="1150626"/>
    <lineage>
        <taxon>Bacteria</taxon>
        <taxon>Pseudomonadati</taxon>
        <taxon>Pseudomonadota</taxon>
        <taxon>Alphaproteobacteria</taxon>
        <taxon>Rhodospirillales</taxon>
        <taxon>Rhodospirillaceae</taxon>
        <taxon>Magnetospirillum</taxon>
    </lineage>
</organism>
<name>H8FS45_MAGML</name>
<sequence>MLVLPSLHGLALQQTRRVPLNTDLETAGLARRDHRLPALAHGELGRTAYCRHCFASKGTPPAPKSPPH</sequence>
<proteinExistence type="predicted"/>
<reference evidence="1 2" key="1">
    <citation type="journal article" date="2012" name="J. Bacteriol.">
        <title>Draft Genome Sequence of the Purple Photosynthetic Bacterium Phaeospirillum molischianum DSM120, a Particularly Versatile Bacterium.</title>
        <authorList>
            <person name="Duquesne K."/>
            <person name="Prima V."/>
            <person name="Ji B."/>
            <person name="Rouy Z."/>
            <person name="Medigue C."/>
            <person name="Talla E."/>
            <person name="Sturgis J.N."/>
        </authorList>
    </citation>
    <scope>NUCLEOTIDE SEQUENCE [LARGE SCALE GENOMIC DNA]</scope>
    <source>
        <strain evidence="2">DSM120</strain>
    </source>
</reference>
<protein>
    <submittedName>
        <fullName evidence="1">Uncharacterized protein</fullName>
    </submittedName>
</protein>
<accession>H8FS45</accession>
<evidence type="ECO:0000313" key="2">
    <source>
        <dbReference type="Proteomes" id="UP000004169"/>
    </source>
</evidence>
<gene>
    <name evidence="1" type="ORF">PHAMO_270024</name>
</gene>
<dbReference type="EMBL" id="CAHP01000020">
    <property type="protein sequence ID" value="CCG41183.1"/>
    <property type="molecule type" value="Genomic_DNA"/>
</dbReference>
<keyword evidence="2" id="KW-1185">Reference proteome</keyword>
<dbReference type="Proteomes" id="UP000004169">
    <property type="component" value="Unassembled WGS sequence"/>
</dbReference>
<comment type="caution">
    <text evidence="1">The sequence shown here is derived from an EMBL/GenBank/DDBJ whole genome shotgun (WGS) entry which is preliminary data.</text>
</comment>
<dbReference type="STRING" id="1150626.PHAMO_270024"/>
<dbReference type="AlphaFoldDB" id="H8FS45"/>